<dbReference type="PROSITE" id="PS50888">
    <property type="entry name" value="BHLH"/>
    <property type="match status" value="1"/>
</dbReference>
<evidence type="ECO:0000259" key="9">
    <source>
        <dbReference type="PROSITE" id="PS50888"/>
    </source>
</evidence>
<feature type="region of interest" description="Disordered" evidence="7">
    <location>
        <begin position="706"/>
        <end position="797"/>
    </location>
</feature>
<evidence type="ECO:0000313" key="10">
    <source>
        <dbReference type="Ensembl" id="ENSPMGP00000028856.1"/>
    </source>
</evidence>
<feature type="compositionally biased region" description="Polar residues" evidence="7">
    <location>
        <begin position="520"/>
        <end position="538"/>
    </location>
</feature>
<evidence type="ECO:0000256" key="2">
    <source>
        <dbReference type="ARBA" id="ARBA00022737"/>
    </source>
</evidence>
<keyword evidence="4" id="KW-0010">Activator</keyword>
<name>A0A3B4BJ91_9GOBI</name>
<dbReference type="GO" id="GO:0045944">
    <property type="term" value="P:positive regulation of transcription by RNA polymerase II"/>
    <property type="evidence" value="ECO:0007669"/>
    <property type="project" value="TreeGrafter"/>
</dbReference>
<dbReference type="Pfam" id="PF08832">
    <property type="entry name" value="SRC-1"/>
    <property type="match status" value="1"/>
</dbReference>
<dbReference type="InterPro" id="IPR056193">
    <property type="entry name" value="bHLH_NCOA1-3"/>
</dbReference>
<dbReference type="FunFam" id="3.30.450.20:FF:000027">
    <property type="entry name" value="Nuclear receptor coactivator 3"/>
    <property type="match status" value="1"/>
</dbReference>
<evidence type="ECO:0000259" key="8">
    <source>
        <dbReference type="PROSITE" id="PS50112"/>
    </source>
</evidence>
<reference evidence="10" key="1">
    <citation type="submission" date="2025-08" db="UniProtKB">
        <authorList>
            <consortium name="Ensembl"/>
        </authorList>
    </citation>
    <scope>IDENTIFICATION</scope>
</reference>
<evidence type="ECO:0000256" key="3">
    <source>
        <dbReference type="ARBA" id="ARBA00023015"/>
    </source>
</evidence>
<dbReference type="GO" id="GO:0003713">
    <property type="term" value="F:transcription coactivator activity"/>
    <property type="evidence" value="ECO:0007669"/>
    <property type="project" value="InterPro"/>
</dbReference>
<comment type="similarity">
    <text evidence="1">Belongs to the SRC/p160 nuclear receptor coactivator family.</text>
</comment>
<dbReference type="InterPro" id="IPR037077">
    <property type="entry name" value="Nuc_rcpt_coact_Ncoa_int_sf"/>
</dbReference>
<evidence type="ECO:0000313" key="11">
    <source>
        <dbReference type="Proteomes" id="UP000261520"/>
    </source>
</evidence>
<proteinExistence type="inferred from homology"/>
<dbReference type="GO" id="GO:0016922">
    <property type="term" value="F:nuclear receptor binding"/>
    <property type="evidence" value="ECO:0007669"/>
    <property type="project" value="InterPro"/>
</dbReference>
<dbReference type="Pfam" id="PF08815">
    <property type="entry name" value="Nuc_rec_co-act"/>
    <property type="match status" value="1"/>
</dbReference>
<reference evidence="10" key="2">
    <citation type="submission" date="2025-09" db="UniProtKB">
        <authorList>
            <consortium name="Ensembl"/>
        </authorList>
    </citation>
    <scope>IDENTIFICATION</scope>
</reference>
<dbReference type="PANTHER" id="PTHR10684:SF3">
    <property type="entry name" value="NUCLEAR RECEPTOR COACTIVATOR 3"/>
    <property type="match status" value="1"/>
</dbReference>
<feature type="region of interest" description="Disordered" evidence="7">
    <location>
        <begin position="1237"/>
        <end position="1261"/>
    </location>
</feature>
<evidence type="ECO:0000256" key="6">
    <source>
        <dbReference type="ARBA" id="ARBA00023242"/>
    </source>
</evidence>
<feature type="compositionally biased region" description="Low complexity" evidence="7">
    <location>
        <begin position="1086"/>
        <end position="1101"/>
    </location>
</feature>
<feature type="compositionally biased region" description="Basic and acidic residues" evidence="7">
    <location>
        <begin position="709"/>
        <end position="729"/>
    </location>
</feature>
<feature type="domain" description="BHLH" evidence="9">
    <location>
        <begin position="22"/>
        <end position="79"/>
    </location>
</feature>
<dbReference type="Pfam" id="PF14598">
    <property type="entry name" value="PAS_11"/>
    <property type="match status" value="1"/>
</dbReference>
<dbReference type="InterPro" id="IPR014920">
    <property type="entry name" value="Nuc_rcpt_coact_Ncoa-typ"/>
</dbReference>
<keyword evidence="2" id="KW-0677">Repeat</keyword>
<accession>A0A3B4BJ91</accession>
<dbReference type="InterPro" id="IPR035965">
    <property type="entry name" value="PAS-like_dom_sf"/>
</dbReference>
<evidence type="ECO:0000256" key="4">
    <source>
        <dbReference type="ARBA" id="ARBA00023159"/>
    </source>
</evidence>
<feature type="region of interest" description="Disordered" evidence="7">
    <location>
        <begin position="422"/>
        <end position="636"/>
    </location>
</feature>
<feature type="region of interest" description="Disordered" evidence="7">
    <location>
        <begin position="1"/>
        <end position="36"/>
    </location>
</feature>
<dbReference type="GO" id="GO:0046983">
    <property type="term" value="F:protein dimerization activity"/>
    <property type="evidence" value="ECO:0007669"/>
    <property type="project" value="InterPro"/>
</dbReference>
<dbReference type="PROSITE" id="PS50112">
    <property type="entry name" value="PAS"/>
    <property type="match status" value="1"/>
</dbReference>
<dbReference type="Pfam" id="PF16279">
    <property type="entry name" value="DUF4927"/>
    <property type="match status" value="1"/>
</dbReference>
<dbReference type="FunFam" id="4.10.280.10:FF:000008">
    <property type="entry name" value="Nuclear receptor coactivator"/>
    <property type="match status" value="1"/>
</dbReference>
<dbReference type="SUPFAM" id="SSF55785">
    <property type="entry name" value="PYP-like sensor domain (PAS domain)"/>
    <property type="match status" value="2"/>
</dbReference>
<feature type="compositionally biased region" description="Basic and acidic residues" evidence="7">
    <location>
        <begin position="557"/>
        <end position="566"/>
    </location>
</feature>
<evidence type="ECO:0000256" key="5">
    <source>
        <dbReference type="ARBA" id="ARBA00023163"/>
    </source>
</evidence>
<dbReference type="NCBIfam" id="TIGR00229">
    <property type="entry name" value="sensory_box"/>
    <property type="match status" value="1"/>
</dbReference>
<dbReference type="SUPFAM" id="SSF47459">
    <property type="entry name" value="HLH, helix-loop-helix DNA-binding domain"/>
    <property type="match status" value="1"/>
</dbReference>
<dbReference type="InterPro" id="IPR036638">
    <property type="entry name" value="HLH_DNA-bd_sf"/>
</dbReference>
<protein>
    <submittedName>
        <fullName evidence="10">Uncharacterized protein</fullName>
    </submittedName>
</protein>
<dbReference type="SMART" id="SM01151">
    <property type="entry name" value="DUF1518"/>
    <property type="match status" value="1"/>
</dbReference>
<dbReference type="SMART" id="SM00353">
    <property type="entry name" value="HLH"/>
    <property type="match status" value="1"/>
</dbReference>
<feature type="compositionally biased region" description="Polar residues" evidence="7">
    <location>
        <begin position="587"/>
        <end position="596"/>
    </location>
</feature>
<dbReference type="InterPro" id="IPR032565">
    <property type="entry name" value="NCOA2/3_DUF4927"/>
</dbReference>
<dbReference type="InterPro" id="IPR010011">
    <property type="entry name" value="NCO_DUF1518"/>
</dbReference>
<dbReference type="Gene3D" id="3.30.450.20">
    <property type="entry name" value="PAS domain"/>
    <property type="match status" value="2"/>
</dbReference>
<sequence length="1275" mass="137212">MSGVSDNSLEPLGSDRKRRHSTCDPQGPRCDKRRREQESKYIEELAELISANLSNIDSFNVKPDKCAILKETVRQIRQIKEQGKSSCSDDDVQKADVSSTGQGVIDKDHLGPLLLQALDGFLFVVNREGSIVFVSDNVTQYLQYKQEELINTSVYNIIHEDDREEFHKNLPKASPNGAPWSGETLRQRSHTFNCRMLLNWPQEERPGAQHYETMQCFALTQPRAMMEEGEFHSCMICVARRITAVERTERFSTRHELSKLIEIEQQATLHTTMRPGWEDLVRRCMQMFLHRSEGQPWSYKRHYKDLLNGHAETPLYRFSLSDGTPVTAQTRSDLCRNPNSNEPPTFLSTHLLQHMNLMNQMNNMGQMNSMHQMNTPMNSINQMGHHGMHQQMGPFHSGSAGPGGGGYGMGMTRPPQASTAMNGPHNVMGSPGVRGSPKMGASPFSPSMNSPMHPASSGATFSSSSLNALQAISEGVGNPMSSPLTSPPPHKPDSSPSINSTNQASGGSCKPGPFPHSDSKSPNRSLGPSAEQSQQHTPTGDGPADKPDSQAQPGGDALRRVSDSKCHQKLLKLLTSPTDELVPLGQTLGSGPTSTADNKDGTGGVTSPSSSTGVSSSTGAVSSTVGAGHLSSQSLQEKHKILHKLLQDGNTPDEVARITAEATGKSSLDTGGSEIGPPAAICGAESKTEQLSPKKEKSHALLHYLLNNNKDESDSGDIKPKLEELEGRGPKAPGVANSESCSLSSKVKLEPSDEGVGRGMGMAPRSRVTGPGDWGMSRSTANPTSGSVHTGMGRSGPMGGPMINRSHSVPGATRSMLQQQLMEIPNESNLGMNLFGSHTPQSPSWPDSSMGMDRPQSRTNLDELLGPLAGSDGPNDERALLDQLDSLLNTADVMALQEIDRALGIPEIVGQDQSQAQCPPSEPFVAPDSSMGMDQKAVYNQGYPGPPGPSSMSMQPDYRPNTMQGQSPGGFNPMVNQMNHTGGFSGMSGMGNVGNPRLNMMRPRMMNATKPLRFHLQQRLQGQQFMNQVRQGVKMDSAPGGPTALRPGMQSGMAPGGMGNQSGFLNAQMMAQRSREMMMKRQRMMMLIQQQQQQQQQQQSQGPAGGFSPPPNVTAPAGMDNPMGGPPINQPGQQGFNYGGNYMNQQQDPSFMAPGSGSTGNLMQGRMSGPAQNNMMVGMQGNPQGGPMYPSVDMKSWQQGGMPRNSYPQQQFPQPSNQGQFGPMMMNNNSMGGPGPVGGAAGGQMGQMQGQMPGQMQGQMGMNPMAMARMPMGPE</sequence>
<dbReference type="Ensembl" id="ENSPMGT00000030720.1">
    <property type="protein sequence ID" value="ENSPMGP00000028856.1"/>
    <property type="gene ID" value="ENSPMGG00000023230.1"/>
</dbReference>
<dbReference type="InterPro" id="IPR017426">
    <property type="entry name" value="Nuclear_rcpt_coactivator"/>
</dbReference>
<dbReference type="PANTHER" id="PTHR10684">
    <property type="entry name" value="NUCLEAR RECEPTOR COACTIVATOR"/>
    <property type="match status" value="1"/>
</dbReference>
<dbReference type="Pfam" id="PF00989">
    <property type="entry name" value="PAS"/>
    <property type="match status" value="1"/>
</dbReference>
<dbReference type="InterPro" id="IPR011598">
    <property type="entry name" value="bHLH_dom"/>
</dbReference>
<keyword evidence="5" id="KW-0804">Transcription</keyword>
<evidence type="ECO:0000256" key="1">
    <source>
        <dbReference type="ARBA" id="ARBA00009933"/>
    </source>
</evidence>
<dbReference type="InterPro" id="IPR009110">
    <property type="entry name" value="Nuc_rcpt_coact"/>
</dbReference>
<dbReference type="CDD" id="cd00130">
    <property type="entry name" value="PAS"/>
    <property type="match status" value="1"/>
</dbReference>
<dbReference type="SUPFAM" id="SSF69125">
    <property type="entry name" value="Nuclear receptor coactivator interlocking domain"/>
    <property type="match status" value="1"/>
</dbReference>
<feature type="compositionally biased region" description="Low complexity" evidence="7">
    <location>
        <begin position="1246"/>
        <end position="1261"/>
    </location>
</feature>
<feature type="compositionally biased region" description="Low complexity" evidence="7">
    <location>
        <begin position="605"/>
        <end position="628"/>
    </location>
</feature>
<evidence type="ECO:0000256" key="7">
    <source>
        <dbReference type="SAM" id="MobiDB-lite"/>
    </source>
</evidence>
<feature type="domain" description="PAS" evidence="8">
    <location>
        <begin position="114"/>
        <end position="177"/>
    </location>
</feature>
<feature type="compositionally biased region" description="Low complexity" evidence="7">
    <location>
        <begin position="456"/>
        <end position="465"/>
    </location>
</feature>
<keyword evidence="3" id="KW-0805">Transcription regulation</keyword>
<feature type="region of interest" description="Disordered" evidence="7">
    <location>
        <begin position="1086"/>
        <end position="1161"/>
    </location>
</feature>
<dbReference type="Gene3D" id="4.10.280.10">
    <property type="entry name" value="Helix-loop-helix DNA-binding domain"/>
    <property type="match status" value="1"/>
</dbReference>
<dbReference type="Gene3D" id="6.10.140.410">
    <property type="match status" value="1"/>
</dbReference>
<keyword evidence="11" id="KW-1185">Reference proteome</keyword>
<dbReference type="GO" id="GO:0005634">
    <property type="term" value="C:nucleus"/>
    <property type="evidence" value="ECO:0007669"/>
    <property type="project" value="InterPro"/>
</dbReference>
<dbReference type="Pfam" id="PF23172">
    <property type="entry name" value="bHLH_NCOA"/>
    <property type="match status" value="1"/>
</dbReference>
<dbReference type="AlphaFoldDB" id="A0A3B4BJ91"/>
<feature type="compositionally biased region" description="Polar residues" evidence="7">
    <location>
        <begin position="777"/>
        <end position="788"/>
    </location>
</feature>
<dbReference type="InterPro" id="IPR014935">
    <property type="entry name" value="SRC/p160_LXXLL"/>
</dbReference>
<dbReference type="SMART" id="SM00091">
    <property type="entry name" value="PAS"/>
    <property type="match status" value="1"/>
</dbReference>
<organism evidence="10 11">
    <name type="scientific">Periophthalmus magnuspinnatus</name>
    <dbReference type="NCBI Taxonomy" id="409849"/>
    <lineage>
        <taxon>Eukaryota</taxon>
        <taxon>Metazoa</taxon>
        <taxon>Chordata</taxon>
        <taxon>Craniata</taxon>
        <taxon>Vertebrata</taxon>
        <taxon>Euteleostomi</taxon>
        <taxon>Actinopterygii</taxon>
        <taxon>Neopterygii</taxon>
        <taxon>Teleostei</taxon>
        <taxon>Neoteleostei</taxon>
        <taxon>Acanthomorphata</taxon>
        <taxon>Gobiaria</taxon>
        <taxon>Gobiiformes</taxon>
        <taxon>Gobioidei</taxon>
        <taxon>Gobiidae</taxon>
        <taxon>Oxudercinae</taxon>
        <taxon>Periophthalmus</taxon>
    </lineage>
</organism>
<dbReference type="Pfam" id="PF16665">
    <property type="entry name" value="NCOA_u2"/>
    <property type="match status" value="1"/>
</dbReference>
<dbReference type="InterPro" id="IPR013767">
    <property type="entry name" value="PAS_fold"/>
</dbReference>
<keyword evidence="6" id="KW-0539">Nucleus</keyword>
<dbReference type="GO" id="GO:0032870">
    <property type="term" value="P:cellular response to hormone stimulus"/>
    <property type="evidence" value="ECO:0007669"/>
    <property type="project" value="TreeGrafter"/>
</dbReference>
<dbReference type="InterPro" id="IPR000014">
    <property type="entry name" value="PAS"/>
</dbReference>
<dbReference type="Proteomes" id="UP000261520">
    <property type="component" value="Unplaced"/>
</dbReference>